<feature type="transmembrane region" description="Helical" evidence="5">
    <location>
        <begin position="238"/>
        <end position="260"/>
    </location>
</feature>
<evidence type="ECO:0000256" key="2">
    <source>
        <dbReference type="ARBA" id="ARBA00022692"/>
    </source>
</evidence>
<feature type="transmembrane region" description="Helical" evidence="5">
    <location>
        <begin position="267"/>
        <end position="289"/>
    </location>
</feature>
<dbReference type="InterPro" id="IPR050186">
    <property type="entry name" value="TPT_transporter"/>
</dbReference>
<dbReference type="InterPro" id="IPR004853">
    <property type="entry name" value="Sugar_P_trans_dom"/>
</dbReference>
<evidence type="ECO:0000313" key="8">
    <source>
        <dbReference type="Proteomes" id="UP001489004"/>
    </source>
</evidence>
<comment type="caution">
    <text evidence="7">The sequence shown here is derived from an EMBL/GenBank/DDBJ whole genome shotgun (WGS) entry which is preliminary data.</text>
</comment>
<evidence type="ECO:0000256" key="1">
    <source>
        <dbReference type="ARBA" id="ARBA00004141"/>
    </source>
</evidence>
<keyword evidence="4 5" id="KW-0472">Membrane</keyword>
<dbReference type="AlphaFoldDB" id="A0AAW1QRV0"/>
<dbReference type="Pfam" id="PF03151">
    <property type="entry name" value="TPT"/>
    <property type="match status" value="1"/>
</dbReference>
<keyword evidence="2 5" id="KW-0812">Transmembrane</keyword>
<comment type="subcellular location">
    <subcellularLocation>
        <location evidence="1">Membrane</location>
        <topology evidence="1">Multi-pass membrane protein</topology>
    </subcellularLocation>
</comment>
<feature type="transmembrane region" description="Helical" evidence="5">
    <location>
        <begin position="88"/>
        <end position="110"/>
    </location>
</feature>
<feature type="transmembrane region" description="Helical" evidence="5">
    <location>
        <begin position="49"/>
        <end position="68"/>
    </location>
</feature>
<evidence type="ECO:0000313" key="7">
    <source>
        <dbReference type="EMBL" id="KAK9824238.1"/>
    </source>
</evidence>
<accession>A0AAW1QRV0</accession>
<dbReference type="EMBL" id="JALJOR010000002">
    <property type="protein sequence ID" value="KAK9824238.1"/>
    <property type="molecule type" value="Genomic_DNA"/>
</dbReference>
<feature type="transmembrane region" description="Helical" evidence="5">
    <location>
        <begin position="140"/>
        <end position="159"/>
    </location>
</feature>
<name>A0AAW1QRV0_9CHLO</name>
<evidence type="ECO:0000259" key="6">
    <source>
        <dbReference type="Pfam" id="PF03151"/>
    </source>
</evidence>
<protein>
    <recommendedName>
        <fullName evidence="6">Sugar phosphate transporter domain-containing protein</fullName>
    </recommendedName>
</protein>
<feature type="domain" description="Sugar phosphate transporter" evidence="6">
    <location>
        <begin position="35"/>
        <end position="312"/>
    </location>
</feature>
<sequence>MPVIAEAGWQQQAEEQRISKLLWGGGSALLYGGTAIAMNFVNKAALREFPLANAILLFQMLSAIAVIYPLKAVGAVKFPPLSLAKAWGLLPVTLLYVSNVGFALVSLQSLNVPMYNTLKRLTPVLVLSVKAVLTKRWPPWKITASVLLVVSGCVVAGLGDLSFDLKGYMFAFTSCMLQASYLLLVERSGVKNGVGTTELLLYNAVLSVPFLVGVLVWSGEAWQVAPSFYTAAESVGPITAPLLIGACATMGMLLNYAMFLCTMHNSALTTTIVGVLKGAVATLLGFFLLGGVKFHVLNVLGIAINTGGGAWYTLIKYQQRQSMPQRSSGPNVADEEKPLLSKDLGRALASPTRTRVFDSAGSIASLARATQK</sequence>
<reference evidence="7 8" key="1">
    <citation type="journal article" date="2024" name="Nat. Commun.">
        <title>Phylogenomics reveals the evolutionary origins of lichenization in chlorophyte algae.</title>
        <authorList>
            <person name="Puginier C."/>
            <person name="Libourel C."/>
            <person name="Otte J."/>
            <person name="Skaloud P."/>
            <person name="Haon M."/>
            <person name="Grisel S."/>
            <person name="Petersen M."/>
            <person name="Berrin J.G."/>
            <person name="Delaux P.M."/>
            <person name="Dal Grande F."/>
            <person name="Keller J."/>
        </authorList>
    </citation>
    <scope>NUCLEOTIDE SEQUENCE [LARGE SCALE GENOMIC DNA]</scope>
    <source>
        <strain evidence="7 8">SAG 2043</strain>
    </source>
</reference>
<feature type="transmembrane region" description="Helical" evidence="5">
    <location>
        <begin position="21"/>
        <end position="42"/>
    </location>
</feature>
<feature type="transmembrane region" description="Helical" evidence="5">
    <location>
        <begin position="295"/>
        <end position="315"/>
    </location>
</feature>
<evidence type="ECO:0000256" key="3">
    <source>
        <dbReference type="ARBA" id="ARBA00022989"/>
    </source>
</evidence>
<evidence type="ECO:0000256" key="4">
    <source>
        <dbReference type="ARBA" id="ARBA00023136"/>
    </source>
</evidence>
<dbReference type="GO" id="GO:0016020">
    <property type="term" value="C:membrane"/>
    <property type="evidence" value="ECO:0007669"/>
    <property type="project" value="UniProtKB-SubCell"/>
</dbReference>
<organism evidence="7 8">
    <name type="scientific">[Myrmecia] bisecta</name>
    <dbReference type="NCBI Taxonomy" id="41462"/>
    <lineage>
        <taxon>Eukaryota</taxon>
        <taxon>Viridiplantae</taxon>
        <taxon>Chlorophyta</taxon>
        <taxon>core chlorophytes</taxon>
        <taxon>Trebouxiophyceae</taxon>
        <taxon>Trebouxiales</taxon>
        <taxon>Trebouxiaceae</taxon>
        <taxon>Myrmecia</taxon>
    </lineage>
</organism>
<proteinExistence type="predicted"/>
<gene>
    <name evidence="7" type="ORF">WJX72_008863</name>
</gene>
<feature type="transmembrane region" description="Helical" evidence="5">
    <location>
        <begin position="197"/>
        <end position="218"/>
    </location>
</feature>
<keyword evidence="8" id="KW-1185">Reference proteome</keyword>
<dbReference type="PANTHER" id="PTHR11132">
    <property type="entry name" value="SOLUTE CARRIER FAMILY 35"/>
    <property type="match status" value="1"/>
</dbReference>
<dbReference type="Proteomes" id="UP001489004">
    <property type="component" value="Unassembled WGS sequence"/>
</dbReference>
<evidence type="ECO:0000256" key="5">
    <source>
        <dbReference type="SAM" id="Phobius"/>
    </source>
</evidence>
<keyword evidence="3 5" id="KW-1133">Transmembrane helix</keyword>
<feature type="transmembrane region" description="Helical" evidence="5">
    <location>
        <begin position="165"/>
        <end position="185"/>
    </location>
</feature>